<sequence>MKICYIVNARIPSSKAHGIQIMKMCEAFALEGHEVVLVAPNRRTSIKDDPFSYYGVRSNFKIKKLWTLDTVRFGKIGFRFHHLLFSLVSACYAASGKFDIIYSRDDLPLFLLTLSSKKLALESHMGRYNFLTALLLRSGAKLTTISNRLKEFYVSKGVPKSQILVAHDAVDLMEFNTNITKEGARRQLNLPLDVKIVMYIGALKEWKGYLTLLESSKYLSDDIQVVIIGNMGKRLVSLPKTYPQAIFLGIQPYRNLPVNQKAADVLVIPNTTTNDPFELFTSPLKVFAHMASGVPIIASDVPPLREVLSDKNSFIF</sequence>
<evidence type="ECO:0000256" key="1">
    <source>
        <dbReference type="ARBA" id="ARBA00022676"/>
    </source>
</evidence>
<evidence type="ECO:0000256" key="2">
    <source>
        <dbReference type="ARBA" id="ARBA00022679"/>
    </source>
</evidence>
<reference evidence="4 5" key="1">
    <citation type="journal article" date="2015" name="Nature">
        <title>rRNA introns, odd ribosomes, and small enigmatic genomes across a large radiation of phyla.</title>
        <authorList>
            <person name="Brown C.T."/>
            <person name="Hug L.A."/>
            <person name="Thomas B.C."/>
            <person name="Sharon I."/>
            <person name="Castelle C.J."/>
            <person name="Singh A."/>
            <person name="Wilkins M.J."/>
            <person name="Williams K.H."/>
            <person name="Banfield J.F."/>
        </authorList>
    </citation>
    <scope>NUCLEOTIDE SEQUENCE [LARGE SCALE GENOMIC DNA]</scope>
</reference>
<name>A0A0G0WJA4_9BACT</name>
<evidence type="ECO:0000313" key="4">
    <source>
        <dbReference type="EMBL" id="KKS12974.1"/>
    </source>
</evidence>
<dbReference type="PANTHER" id="PTHR12526">
    <property type="entry name" value="GLYCOSYLTRANSFERASE"/>
    <property type="match status" value="1"/>
</dbReference>
<dbReference type="Proteomes" id="UP000034753">
    <property type="component" value="Unassembled WGS sequence"/>
</dbReference>
<dbReference type="AlphaFoldDB" id="A0A0G0WJA4"/>
<dbReference type="Gene3D" id="3.40.50.2000">
    <property type="entry name" value="Glycogen Phosphorylase B"/>
    <property type="match status" value="2"/>
</dbReference>
<evidence type="ECO:0000259" key="3">
    <source>
        <dbReference type="Pfam" id="PF00534"/>
    </source>
</evidence>
<dbReference type="EMBL" id="LCBN01000035">
    <property type="protein sequence ID" value="KKS12974.1"/>
    <property type="molecule type" value="Genomic_DNA"/>
</dbReference>
<proteinExistence type="predicted"/>
<accession>A0A0G0WJA4</accession>
<comment type="caution">
    <text evidence="4">The sequence shown here is derived from an EMBL/GenBank/DDBJ whole genome shotgun (WGS) entry which is preliminary data.</text>
</comment>
<organism evidence="4 5">
    <name type="scientific">Candidatus Daviesbacteria bacterium GW2011_GWB1_41_5</name>
    <dbReference type="NCBI Taxonomy" id="1618429"/>
    <lineage>
        <taxon>Bacteria</taxon>
        <taxon>Candidatus Daviesiibacteriota</taxon>
    </lineage>
</organism>
<feature type="domain" description="Glycosyl transferase family 1" evidence="3">
    <location>
        <begin position="182"/>
        <end position="312"/>
    </location>
</feature>
<evidence type="ECO:0000313" key="5">
    <source>
        <dbReference type="Proteomes" id="UP000034753"/>
    </source>
</evidence>
<dbReference type="Pfam" id="PF00534">
    <property type="entry name" value="Glycos_transf_1"/>
    <property type="match status" value="1"/>
</dbReference>
<feature type="non-terminal residue" evidence="4">
    <location>
        <position position="316"/>
    </location>
</feature>
<gene>
    <name evidence="4" type="ORF">UU67_C0035G0001</name>
</gene>
<dbReference type="InterPro" id="IPR001296">
    <property type="entry name" value="Glyco_trans_1"/>
</dbReference>
<protein>
    <submittedName>
        <fullName evidence="4">Glycosyl transferase group 1</fullName>
    </submittedName>
</protein>
<keyword evidence="2 4" id="KW-0808">Transferase</keyword>
<dbReference type="PANTHER" id="PTHR12526:SF629">
    <property type="entry name" value="TEICHURONIC ACID BIOSYNTHESIS GLYCOSYLTRANSFERASE TUAH-RELATED"/>
    <property type="match status" value="1"/>
</dbReference>
<dbReference type="GO" id="GO:0016757">
    <property type="term" value="F:glycosyltransferase activity"/>
    <property type="evidence" value="ECO:0007669"/>
    <property type="project" value="UniProtKB-KW"/>
</dbReference>
<dbReference type="SUPFAM" id="SSF53756">
    <property type="entry name" value="UDP-Glycosyltransferase/glycogen phosphorylase"/>
    <property type="match status" value="1"/>
</dbReference>
<dbReference type="PATRIC" id="fig|1618429.3.peg.731"/>
<keyword evidence="1" id="KW-0328">Glycosyltransferase</keyword>